<dbReference type="Pfam" id="PF01471">
    <property type="entry name" value="PG_binding_1"/>
    <property type="match status" value="1"/>
</dbReference>
<evidence type="ECO:0000313" key="4">
    <source>
        <dbReference type="Proteomes" id="UP000240429"/>
    </source>
</evidence>
<dbReference type="SUPFAM" id="SSF47090">
    <property type="entry name" value="PGBD-like"/>
    <property type="match status" value="1"/>
</dbReference>
<dbReference type="InterPro" id="IPR036365">
    <property type="entry name" value="PGBD-like_sf"/>
</dbReference>
<dbReference type="AlphaFoldDB" id="A0A2P8QGA4"/>
<dbReference type="EMBL" id="PYBJ01000001">
    <property type="protein sequence ID" value="PSM45286.1"/>
    <property type="molecule type" value="Genomic_DNA"/>
</dbReference>
<feature type="region of interest" description="Disordered" evidence="1">
    <location>
        <begin position="58"/>
        <end position="99"/>
    </location>
</feature>
<gene>
    <name evidence="3" type="ORF">C6Y14_04315</name>
</gene>
<feature type="region of interest" description="Disordered" evidence="1">
    <location>
        <begin position="1"/>
        <end position="30"/>
    </location>
</feature>
<protein>
    <submittedName>
        <fullName evidence="3">Peptidoglycan-binding protein</fullName>
    </submittedName>
</protein>
<feature type="compositionally biased region" description="Low complexity" evidence="1">
    <location>
        <begin position="83"/>
        <end position="99"/>
    </location>
</feature>
<dbReference type="InterPro" id="IPR036366">
    <property type="entry name" value="PGBDSf"/>
</dbReference>
<comment type="caution">
    <text evidence="3">The sequence shown here is derived from an EMBL/GenBank/DDBJ whole genome shotgun (WGS) entry which is preliminary data.</text>
</comment>
<dbReference type="Proteomes" id="UP000240429">
    <property type="component" value="Unassembled WGS sequence"/>
</dbReference>
<dbReference type="OrthoDB" id="4226197at2"/>
<reference evidence="3 4" key="1">
    <citation type="submission" date="2018-03" db="EMBL/GenBank/DDBJ databases">
        <title>Streptomyces dioscori sp. nov., a novel endophytic actinobacterium isolated from bulbil of Dioscorea bulbifera L.</title>
        <authorList>
            <person name="Zhikuan W."/>
        </authorList>
    </citation>
    <scope>NUCLEOTIDE SEQUENCE [LARGE SCALE GENOMIC DNA]</scope>
    <source>
        <strain evidence="3 4">A217</strain>
    </source>
</reference>
<name>A0A2P8QGA4_9ACTN</name>
<dbReference type="RefSeq" id="WP_107015042.1">
    <property type="nucleotide sequence ID" value="NZ_KZ679038.1"/>
</dbReference>
<organism evidence="3 4">
    <name type="scientific">Streptomyces dioscori</name>
    <dbReference type="NCBI Taxonomy" id="2109333"/>
    <lineage>
        <taxon>Bacteria</taxon>
        <taxon>Bacillati</taxon>
        <taxon>Actinomycetota</taxon>
        <taxon>Actinomycetes</taxon>
        <taxon>Kitasatosporales</taxon>
        <taxon>Streptomycetaceae</taxon>
        <taxon>Streptomyces</taxon>
        <taxon>Streptomyces aurantiacus group</taxon>
    </lineage>
</organism>
<accession>A0A2P8QGA4</accession>
<evidence type="ECO:0000256" key="1">
    <source>
        <dbReference type="SAM" id="MobiDB-lite"/>
    </source>
</evidence>
<keyword evidence="4" id="KW-1185">Reference proteome</keyword>
<feature type="compositionally biased region" description="Low complexity" evidence="1">
    <location>
        <begin position="157"/>
        <end position="166"/>
    </location>
</feature>
<proteinExistence type="predicted"/>
<dbReference type="InterPro" id="IPR002477">
    <property type="entry name" value="Peptidoglycan-bd-like"/>
</dbReference>
<evidence type="ECO:0000313" key="3">
    <source>
        <dbReference type="EMBL" id="PSM45286.1"/>
    </source>
</evidence>
<feature type="region of interest" description="Disordered" evidence="1">
    <location>
        <begin position="134"/>
        <end position="175"/>
    </location>
</feature>
<dbReference type="Gene3D" id="1.10.101.10">
    <property type="entry name" value="PGBD-like superfamily/PGBD"/>
    <property type="match status" value="1"/>
</dbReference>
<sequence length="238" mass="24995">MSTPFGPEESPRRSALEPTNVLRRRQPGSLADLLRQVQEREREPDEGYEVVAVAVPAPEGVAEPWVTEDDTQELPPVVEGDSRPAPRGRPAGKGPAHGRSTFVRSTVLGVAATVAALGGFSAALLLTWNEDDGPAQARPPVASSAPTPAAPAPPAPGGADPDGPGTLREGDSGPAVSDLQQRLLRIPDVYKEGTPSGVYDATLTAAVARFQLWYGIRGDETGVYGNDTRTDLESRTTS</sequence>
<evidence type="ECO:0000259" key="2">
    <source>
        <dbReference type="Pfam" id="PF01471"/>
    </source>
</evidence>
<feature type="domain" description="Peptidoglycan binding-like" evidence="2">
    <location>
        <begin position="172"/>
        <end position="230"/>
    </location>
</feature>